<protein>
    <recommendedName>
        <fullName evidence="3">Bacterial Ig domain-containing protein</fullName>
    </recommendedName>
</protein>
<feature type="signal peptide" evidence="1">
    <location>
        <begin position="1"/>
        <end position="19"/>
    </location>
</feature>
<name>A0AAU7ASF8_9ACTN</name>
<evidence type="ECO:0008006" key="3">
    <source>
        <dbReference type="Google" id="ProtNLM"/>
    </source>
</evidence>
<feature type="chain" id="PRO_5043369266" description="Bacterial Ig domain-containing protein" evidence="1">
    <location>
        <begin position="20"/>
        <end position="641"/>
    </location>
</feature>
<dbReference type="EMBL" id="CP114014">
    <property type="protein sequence ID" value="XAY04588.1"/>
    <property type="molecule type" value="Genomic_DNA"/>
</dbReference>
<reference evidence="2" key="1">
    <citation type="submission" date="2022-12" db="EMBL/GenBank/DDBJ databases">
        <title>Paraconexibacter alkalitolerans sp. nov. and Baekduia alba sp. nov., isolated from soil and emended description of the genera Paraconexibacter (Chun et al., 2020) and Baekduia (An et al., 2020).</title>
        <authorList>
            <person name="Vieira S."/>
            <person name="Huber K.J."/>
            <person name="Geppert A."/>
            <person name="Wolf J."/>
            <person name="Neumann-Schaal M."/>
            <person name="Muesken M."/>
            <person name="Overmann J."/>
        </authorList>
    </citation>
    <scope>NUCLEOTIDE SEQUENCE</scope>
    <source>
        <strain evidence="2">AEG42_29</strain>
    </source>
</reference>
<accession>A0AAU7ASF8</accession>
<dbReference type="Pfam" id="PF09136">
    <property type="entry name" value="Glucodextran_B"/>
    <property type="match status" value="1"/>
</dbReference>
<proteinExistence type="predicted"/>
<dbReference type="AlphaFoldDB" id="A0AAU7ASF8"/>
<dbReference type="GO" id="GO:0005975">
    <property type="term" value="P:carbohydrate metabolic process"/>
    <property type="evidence" value="ECO:0007669"/>
    <property type="project" value="UniProtKB-ARBA"/>
</dbReference>
<dbReference type="RefSeq" id="WP_354701117.1">
    <property type="nucleotide sequence ID" value="NZ_CP114014.1"/>
</dbReference>
<sequence length="641" mass="65175">MRRALLPALLIALAGTAVAAAPAAAAISASTVTAPADELRITSTDATTTVPVSGTATGGTTGETLTFLCFSRRGVATAVGAATLTTGGGFTGTAKVADLRGPCVLRAVPAGFAPSIDAAGAFTGPLIVVEAERTRTTGDVTIGFDDWRQQSSAGVGICSLGATGLCSAGRFFDRAGRISTEPVFSGGGWIGASTADRSSVQVDGVNAYPTARAALGSGKPGLLGLTRTTTRDPGGTVTTVETNPLLRCSAGSVPTDAACTAYVDTGVRYERTTIVAPDGTTVEQRDAALATDGRPHRLSVHLGQTTLVAVGVTPALRFGWIPGDTLSTRLGGTELGGPTSGPATIFVRANAAALDDDPVYAQGAVTFDRPPASVRITAPNDLLVRFPDMTVPAAGRAEVVRSTFVLTRTAADAAVRAAAIEDAAVKPVVTFSTPAAGAVVLTPTVTVTGRASDNGGLASLTVAGVPAAVSSTGRFSVPVPMQKGANTVTAVAVDRAGNITTATLKLTYRDRLAPTVSALYLTPRVWRVGRPTQVRFNAGEAGTMRLTASRPAGGRIRAGACVAPTPALRRQGARVCIRYVKLATIVEPRRAGAVTATIGPKIGGRTLKPGRVQLRVTMTDYANNVSKARTHDTTLRAALPG</sequence>
<dbReference type="InterPro" id="IPR013783">
    <property type="entry name" value="Ig-like_fold"/>
</dbReference>
<keyword evidence="1" id="KW-0732">Signal</keyword>
<gene>
    <name evidence="2" type="ORF">DSM112329_01423</name>
</gene>
<evidence type="ECO:0000313" key="2">
    <source>
        <dbReference type="EMBL" id="XAY04588.1"/>
    </source>
</evidence>
<dbReference type="Gene3D" id="2.60.40.10">
    <property type="entry name" value="Immunoglobulins"/>
    <property type="match status" value="1"/>
</dbReference>
<evidence type="ECO:0000256" key="1">
    <source>
        <dbReference type="SAM" id="SignalP"/>
    </source>
</evidence>
<dbReference type="KEGG" id="parq:DSM112329_01423"/>
<organism evidence="2">
    <name type="scientific">Paraconexibacter sp. AEG42_29</name>
    <dbReference type="NCBI Taxonomy" id="2997339"/>
    <lineage>
        <taxon>Bacteria</taxon>
        <taxon>Bacillati</taxon>
        <taxon>Actinomycetota</taxon>
        <taxon>Thermoleophilia</taxon>
        <taxon>Solirubrobacterales</taxon>
        <taxon>Paraconexibacteraceae</taxon>
        <taxon>Paraconexibacter</taxon>
    </lineage>
</organism>